<dbReference type="Pfam" id="PF10105">
    <property type="entry name" value="DUF2344"/>
    <property type="match status" value="1"/>
</dbReference>
<comment type="caution">
    <text evidence="2">The sequence shown here is derived from an EMBL/GenBank/DDBJ whole genome shotgun (WGS) entry which is preliminary data.</text>
</comment>
<sequence length="233" mass="27073">MTTIRVKFTKEEDLKYISHLDLMRLFQRAFRRANIPIKYSQGFNPHPKFSLATALPLGVTSDGEYMDIELEKEINTKTFIDDLNSVLPKGIRILKASYVDGKKSLMSLIRWSTYIVEFNIKEDLANDIVENSINSILNKDKILITKTKRKRNKVIERKIDIRKYIKDIMLLIKEGKKIIIKTTLKTGSQGNLKPNVILDLLQEYGNLKIDCDNIKIHRLELFIEHNEKVVTPI</sequence>
<accession>A0A419T6Z0</accession>
<evidence type="ECO:0000313" key="3">
    <source>
        <dbReference type="Proteomes" id="UP000284177"/>
    </source>
</evidence>
<dbReference type="InterPro" id="IPR018768">
    <property type="entry name" value="DUF2344"/>
</dbReference>
<evidence type="ECO:0000259" key="1">
    <source>
        <dbReference type="Pfam" id="PF10105"/>
    </source>
</evidence>
<proteinExistence type="predicted"/>
<dbReference type="OrthoDB" id="9780488at2"/>
<gene>
    <name evidence="2" type="ORF">BET03_09890</name>
</gene>
<dbReference type="EMBL" id="MCIB01000007">
    <property type="protein sequence ID" value="RKD33212.1"/>
    <property type="molecule type" value="Genomic_DNA"/>
</dbReference>
<dbReference type="NCBIfam" id="TIGR03936">
    <property type="entry name" value="sam_1_link_chp"/>
    <property type="match status" value="1"/>
</dbReference>
<keyword evidence="3" id="KW-1185">Reference proteome</keyword>
<evidence type="ECO:0000313" key="2">
    <source>
        <dbReference type="EMBL" id="RKD33212.1"/>
    </source>
</evidence>
<dbReference type="AlphaFoldDB" id="A0A419T6Z0"/>
<feature type="domain" description="DUF2344" evidence="1">
    <location>
        <begin position="4"/>
        <end position="194"/>
    </location>
</feature>
<name>A0A419T6Z0_9FIRM</name>
<organism evidence="2 3">
    <name type="scientific">Thermohalobacter berrensis</name>
    <dbReference type="NCBI Taxonomy" id="99594"/>
    <lineage>
        <taxon>Bacteria</taxon>
        <taxon>Bacillati</taxon>
        <taxon>Bacillota</taxon>
        <taxon>Tissierellia</taxon>
        <taxon>Tissierellales</taxon>
        <taxon>Thermohalobacteraceae</taxon>
        <taxon>Thermohalobacter</taxon>
    </lineage>
</organism>
<dbReference type="Proteomes" id="UP000284177">
    <property type="component" value="Unassembled WGS sequence"/>
</dbReference>
<dbReference type="RefSeq" id="WP_120168028.1">
    <property type="nucleotide sequence ID" value="NZ_MCIB01000007.1"/>
</dbReference>
<protein>
    <submittedName>
        <fullName evidence="2">Radical SAM protein</fullName>
    </submittedName>
</protein>
<reference evidence="2 3" key="1">
    <citation type="submission" date="2016-08" db="EMBL/GenBank/DDBJ databases">
        <title>Novel Firmicutes and Novel Genomes.</title>
        <authorList>
            <person name="Poppleton D.I."/>
            <person name="Gribaldo S."/>
        </authorList>
    </citation>
    <scope>NUCLEOTIDE SEQUENCE [LARGE SCALE GENOMIC DNA]</scope>
    <source>
        <strain evidence="2 3">CTT3</strain>
    </source>
</reference>